<dbReference type="AlphaFoldDB" id="A0A8S3XMR0"/>
<proteinExistence type="predicted"/>
<dbReference type="EMBL" id="CAJQZP010001202">
    <property type="protein sequence ID" value="CAG5029088.1"/>
    <property type="molecule type" value="Genomic_DNA"/>
</dbReference>
<gene>
    <name evidence="3" type="ORF">PAPOLLO_LOCUS19166</name>
</gene>
<evidence type="ECO:0000256" key="2">
    <source>
        <dbReference type="SAM" id="MobiDB-lite"/>
    </source>
</evidence>
<evidence type="ECO:0000313" key="4">
    <source>
        <dbReference type="Proteomes" id="UP000691718"/>
    </source>
</evidence>
<comment type="caution">
    <text evidence="3">The sequence shown here is derived from an EMBL/GenBank/DDBJ whole genome shotgun (WGS) entry which is preliminary data.</text>
</comment>
<keyword evidence="4" id="KW-1185">Reference proteome</keyword>
<reference evidence="3" key="1">
    <citation type="submission" date="2021-04" db="EMBL/GenBank/DDBJ databases">
        <authorList>
            <person name="Tunstrom K."/>
        </authorList>
    </citation>
    <scope>NUCLEOTIDE SEQUENCE</scope>
</reference>
<evidence type="ECO:0000256" key="1">
    <source>
        <dbReference type="SAM" id="Coils"/>
    </source>
</evidence>
<sequence length="312" mass="35651">MARSSVSEDSDLSLTSVEKPPAIDAKIAAWPQDMARSIREWLGYETREPHRIIGEIGNSIKTLDKKLQDLSDSFTSQIIKISEKRAPEKRQNLLKTLEIVTRQLDEHRRELKEIKDQTTLVQNSSTKAIEILTTQSPPQYECNDKRQWDDIKTDILQEIKNIKYTQTQDTFDNTPSSLTLNLSEHLQPLTERLEAVSSELKTIRELRQKTPPPAISLSTELALAEMAKSTKSISTYAQKVKEKPVLRPNHTLIVSSTDPNKTEAILDACDKSIPKKRRMEGKKQASLVVQNLRKPKKRRPAKEKANKKRRSH</sequence>
<feature type="region of interest" description="Disordered" evidence="2">
    <location>
        <begin position="273"/>
        <end position="312"/>
    </location>
</feature>
<evidence type="ECO:0000313" key="3">
    <source>
        <dbReference type="EMBL" id="CAG5029088.1"/>
    </source>
</evidence>
<organism evidence="3 4">
    <name type="scientific">Parnassius apollo</name>
    <name type="common">Apollo butterfly</name>
    <name type="synonym">Papilio apollo</name>
    <dbReference type="NCBI Taxonomy" id="110799"/>
    <lineage>
        <taxon>Eukaryota</taxon>
        <taxon>Metazoa</taxon>
        <taxon>Ecdysozoa</taxon>
        <taxon>Arthropoda</taxon>
        <taxon>Hexapoda</taxon>
        <taxon>Insecta</taxon>
        <taxon>Pterygota</taxon>
        <taxon>Neoptera</taxon>
        <taxon>Endopterygota</taxon>
        <taxon>Lepidoptera</taxon>
        <taxon>Glossata</taxon>
        <taxon>Ditrysia</taxon>
        <taxon>Papilionoidea</taxon>
        <taxon>Papilionidae</taxon>
        <taxon>Parnassiinae</taxon>
        <taxon>Parnassini</taxon>
        <taxon>Parnassius</taxon>
        <taxon>Parnassius</taxon>
    </lineage>
</organism>
<feature type="compositionally biased region" description="Basic residues" evidence="2">
    <location>
        <begin position="293"/>
        <end position="312"/>
    </location>
</feature>
<name>A0A8S3XMR0_PARAO</name>
<protein>
    <submittedName>
        <fullName evidence="3">(apollo) hypothetical protein</fullName>
    </submittedName>
</protein>
<keyword evidence="1" id="KW-0175">Coiled coil</keyword>
<dbReference type="OrthoDB" id="10022108at2759"/>
<feature type="coiled-coil region" evidence="1">
    <location>
        <begin position="90"/>
        <end position="124"/>
    </location>
</feature>
<accession>A0A8S3XMR0</accession>
<dbReference type="Proteomes" id="UP000691718">
    <property type="component" value="Unassembled WGS sequence"/>
</dbReference>